<dbReference type="PANTHER" id="PTHR18919:SF139">
    <property type="entry name" value="THIOLASE-LIKE PROTEIN TYPE 1 ADDITIONAL C-TERMINAL DOMAIN-CONTAINING PROTEIN"/>
    <property type="match status" value="1"/>
</dbReference>
<reference evidence="6" key="2">
    <citation type="submission" date="2015-01" db="EMBL/GenBank/DDBJ databases">
        <title>Complete genome sequence of Methylobacterium aquaticum strain 22A.</title>
        <authorList>
            <person name="Tani A."/>
            <person name="Ogura Y."/>
            <person name="Hayashi T."/>
        </authorList>
    </citation>
    <scope>NUCLEOTIDE SEQUENCE [LARGE SCALE GENOMIC DNA]</scope>
    <source>
        <strain evidence="6">MA-22A</strain>
        <plasmid evidence="6">Plasmid pMaq22A_2p DNA</plasmid>
    </source>
</reference>
<dbReference type="PATRIC" id="fig|270351.10.peg.7304"/>
<evidence type="ECO:0000256" key="3">
    <source>
        <dbReference type="ARBA" id="ARBA00023315"/>
    </source>
</evidence>
<dbReference type="EMBL" id="AP014706">
    <property type="protein sequence ID" value="BAQ50146.1"/>
    <property type="molecule type" value="Genomic_DNA"/>
</dbReference>
<evidence type="ECO:0000256" key="2">
    <source>
        <dbReference type="ARBA" id="ARBA00022679"/>
    </source>
</evidence>
<dbReference type="AlphaFoldDB" id="A0A0C6FBP6"/>
<dbReference type="Proteomes" id="UP000061432">
    <property type="component" value="Plasmid pMaq22A_2p"/>
</dbReference>
<dbReference type="InterPro" id="IPR016039">
    <property type="entry name" value="Thiolase-like"/>
</dbReference>
<accession>A0A0C6FBP6</accession>
<proteinExistence type="inferred from homology"/>
<dbReference type="SUPFAM" id="SSF53901">
    <property type="entry name" value="Thiolase-like"/>
    <property type="match status" value="1"/>
</dbReference>
<dbReference type="InterPro" id="IPR040771">
    <property type="entry name" value="TLP1_add_C"/>
</dbReference>
<evidence type="ECO:0000313" key="6">
    <source>
        <dbReference type="Proteomes" id="UP000061432"/>
    </source>
</evidence>
<keyword evidence="3" id="KW-0012">Acyltransferase</keyword>
<protein>
    <submittedName>
        <fullName evidence="5">Acetyl-CoA acetyltransferase</fullName>
    </submittedName>
</protein>
<geneLocation type="plasmid" evidence="6">
    <name>pMaq22A_2p DNA</name>
</geneLocation>
<dbReference type="RefSeq" id="WP_060851207.1">
    <property type="nucleotide sequence ID" value="NZ_AP014706.1"/>
</dbReference>
<comment type="similarity">
    <text evidence="1">Belongs to the thiolase-like superfamily. Thiolase family.</text>
</comment>
<dbReference type="GO" id="GO:0016746">
    <property type="term" value="F:acyltransferase activity"/>
    <property type="evidence" value="ECO:0007669"/>
    <property type="project" value="UniProtKB-KW"/>
</dbReference>
<gene>
    <name evidence="5" type="ORF">Maq22A_2p41970</name>
</gene>
<evidence type="ECO:0000313" key="5">
    <source>
        <dbReference type="EMBL" id="BAQ50146.1"/>
    </source>
</evidence>
<name>A0A0C6FBP6_9HYPH</name>
<evidence type="ECO:0000256" key="1">
    <source>
        <dbReference type="ARBA" id="ARBA00010982"/>
    </source>
</evidence>
<feature type="domain" description="Thiolase-like protein type 1 additional C-terminal" evidence="4">
    <location>
        <begin position="424"/>
        <end position="496"/>
    </location>
</feature>
<evidence type="ECO:0000259" key="4">
    <source>
        <dbReference type="Pfam" id="PF18313"/>
    </source>
</evidence>
<organism evidence="5 6">
    <name type="scientific">Methylobacterium aquaticum</name>
    <dbReference type="NCBI Taxonomy" id="270351"/>
    <lineage>
        <taxon>Bacteria</taxon>
        <taxon>Pseudomonadati</taxon>
        <taxon>Pseudomonadota</taxon>
        <taxon>Alphaproteobacteria</taxon>
        <taxon>Hyphomicrobiales</taxon>
        <taxon>Methylobacteriaceae</taxon>
        <taxon>Methylobacterium</taxon>
    </lineage>
</organism>
<dbReference type="KEGG" id="maqu:Maq22A_2p41970"/>
<reference evidence="5 6" key="1">
    <citation type="journal article" date="2015" name="Genome Announc.">
        <title>Complete Genome Sequence of Methylobacterium aquaticum Strain 22A, Isolated from Racomitrium japonicum Moss.</title>
        <authorList>
            <person name="Tani A."/>
            <person name="Ogura Y."/>
            <person name="Hayashi T."/>
            <person name="Kimbara K."/>
        </authorList>
    </citation>
    <scope>NUCLEOTIDE SEQUENCE [LARGE SCALE GENOMIC DNA]</scope>
    <source>
        <strain evidence="5 6">MA-22A</strain>
        <plasmid evidence="6">Plasmid pMaq22A_2p DNA</plasmid>
    </source>
</reference>
<dbReference type="PANTHER" id="PTHR18919">
    <property type="entry name" value="ACETYL-COA C-ACYLTRANSFERASE"/>
    <property type="match status" value="1"/>
</dbReference>
<dbReference type="OrthoDB" id="4470569at2"/>
<sequence>MSDPARIPVIVGVGEVADRPDAPGRGPLGPEPAALMAEALRRADADAGGGFLGRLGSLDVVNAVSWPYADLSGRVANLIGHRPARLAYGPVGGETPVRFLHEAAQRIARGEAEVAAVCSGEAEHSASAARRAGFRPERDALPPWTAPDPAWTNPRVRDYLHPQALGHGLSQPVFVYPLYETACQAAWGQTPREGRAESAALWSAMSRVAAANPSAWLRRPVPPEEIAEPSPGNRPIAWPYPKLMVANPVVNQGAAVIVASFARARAAGLPEHRLIHVGPGAAASEPRDWLSRDAFDHAPAQDAVLAGALGRAGLAPADLAAIELYSCFPCVPKMARRSLGLPPETVPTVAGGLTFFGAPLNGYMAHAACAMVRRLREAAGEAGLLYGQGEFVTKHHALVLASRPLPAGIEPASAQDEADRRRGAVPPVAEAQAGRAVIETHTVLFDREGAPQKGVVVLRQGGARLLARVPAADHATLAALTDLDRSPVGLPGTVRPAPDGLAEWEIA</sequence>
<dbReference type="Pfam" id="PF18313">
    <property type="entry name" value="TLP1_add_C"/>
    <property type="match status" value="1"/>
</dbReference>
<dbReference type="Gene3D" id="2.40.50.840">
    <property type="match status" value="1"/>
</dbReference>
<keyword evidence="2 5" id="KW-0808">Transferase</keyword>
<keyword evidence="5" id="KW-0614">Plasmid</keyword>
<dbReference type="Gene3D" id="3.40.47.10">
    <property type="match status" value="1"/>
</dbReference>